<proteinExistence type="predicted"/>
<reference evidence="1 2" key="1">
    <citation type="journal article" date="2009" name="Nat. Genet.">
        <title>The genome of the cucumber, Cucumis sativus L.</title>
        <authorList>
            <person name="Huang S."/>
            <person name="Li R."/>
            <person name="Zhang Z."/>
            <person name="Li L."/>
            <person name="Gu X."/>
            <person name="Fan W."/>
            <person name="Lucas W.J."/>
            <person name="Wang X."/>
            <person name="Xie B."/>
            <person name="Ni P."/>
            <person name="Ren Y."/>
            <person name="Zhu H."/>
            <person name="Li J."/>
            <person name="Lin K."/>
            <person name="Jin W."/>
            <person name="Fei Z."/>
            <person name="Li G."/>
            <person name="Staub J."/>
            <person name="Kilian A."/>
            <person name="van der Vossen E.A."/>
            <person name="Wu Y."/>
            <person name="Guo J."/>
            <person name="He J."/>
            <person name="Jia Z."/>
            <person name="Ren Y."/>
            <person name="Tian G."/>
            <person name="Lu Y."/>
            <person name="Ruan J."/>
            <person name="Qian W."/>
            <person name="Wang M."/>
            <person name="Huang Q."/>
            <person name="Li B."/>
            <person name="Xuan Z."/>
            <person name="Cao J."/>
            <person name="Asan"/>
            <person name="Wu Z."/>
            <person name="Zhang J."/>
            <person name="Cai Q."/>
            <person name="Bai Y."/>
            <person name="Zhao B."/>
            <person name="Han Y."/>
            <person name="Li Y."/>
            <person name="Li X."/>
            <person name="Wang S."/>
            <person name="Shi Q."/>
            <person name="Liu S."/>
            <person name="Cho W.K."/>
            <person name="Kim J.Y."/>
            <person name="Xu Y."/>
            <person name="Heller-Uszynska K."/>
            <person name="Miao H."/>
            <person name="Cheng Z."/>
            <person name="Zhang S."/>
            <person name="Wu J."/>
            <person name="Yang Y."/>
            <person name="Kang H."/>
            <person name="Li M."/>
            <person name="Liang H."/>
            <person name="Ren X."/>
            <person name="Shi Z."/>
            <person name="Wen M."/>
            <person name="Jian M."/>
            <person name="Yang H."/>
            <person name="Zhang G."/>
            <person name="Yang Z."/>
            <person name="Chen R."/>
            <person name="Liu S."/>
            <person name="Li J."/>
            <person name="Ma L."/>
            <person name="Liu H."/>
            <person name="Zhou Y."/>
            <person name="Zhao J."/>
            <person name="Fang X."/>
            <person name="Li G."/>
            <person name="Fang L."/>
            <person name="Li Y."/>
            <person name="Liu D."/>
            <person name="Zheng H."/>
            <person name="Zhang Y."/>
            <person name="Qin N."/>
            <person name="Li Z."/>
            <person name="Yang G."/>
            <person name="Yang S."/>
            <person name="Bolund L."/>
            <person name="Kristiansen K."/>
            <person name="Zheng H."/>
            <person name="Li S."/>
            <person name="Zhang X."/>
            <person name="Yang H."/>
            <person name="Wang J."/>
            <person name="Sun R."/>
            <person name="Zhang B."/>
            <person name="Jiang S."/>
            <person name="Wang J."/>
            <person name="Du Y."/>
            <person name="Li S."/>
        </authorList>
    </citation>
    <scope>NUCLEOTIDE SEQUENCE [LARGE SCALE GENOMIC DNA]</scope>
    <source>
        <strain evidence="2">cv. 9930</strain>
    </source>
</reference>
<reference evidence="1 2" key="3">
    <citation type="journal article" date="2010" name="BMC Genomics">
        <title>Transcriptome sequencing and comparative analysis of cucumber flowers with different sex types.</title>
        <authorList>
            <person name="Guo S."/>
            <person name="Zheng Y."/>
            <person name="Joung J.G."/>
            <person name="Liu S."/>
            <person name="Zhang Z."/>
            <person name="Crasta O.R."/>
            <person name="Sobral B.W."/>
            <person name="Xu Y."/>
            <person name="Huang S."/>
            <person name="Fei Z."/>
        </authorList>
    </citation>
    <scope>NUCLEOTIDE SEQUENCE [LARGE SCALE GENOMIC DNA]</scope>
    <source>
        <strain evidence="2">cv. 9930</strain>
    </source>
</reference>
<evidence type="ECO:0000313" key="2">
    <source>
        <dbReference type="Proteomes" id="UP000029981"/>
    </source>
</evidence>
<dbReference type="Gramene" id="KGN47860">
    <property type="protein sequence ID" value="KGN47860"/>
    <property type="gene ID" value="Csa_6G408190"/>
</dbReference>
<protein>
    <submittedName>
        <fullName evidence="1">Uncharacterized protein</fullName>
    </submittedName>
</protein>
<dbReference type="EMBL" id="CM002927">
    <property type="protein sequence ID" value="KGN47860.1"/>
    <property type="molecule type" value="Genomic_DNA"/>
</dbReference>
<evidence type="ECO:0000313" key="1">
    <source>
        <dbReference type="EMBL" id="KGN47860.1"/>
    </source>
</evidence>
<keyword evidence="2" id="KW-1185">Reference proteome</keyword>
<dbReference type="Proteomes" id="UP000029981">
    <property type="component" value="Chromosome 6"/>
</dbReference>
<sequence length="111" mass="12323">MLFLLIGIRCKANTAADVLSVLRNCLFDKKSGVVSGKVALLPRSTEIQPFVDPIQIKSQGSYQCSIIHVSSLDYRAEMLNDLKLLKICEGSLVHPVFLLLIPLSRFSFSEL</sequence>
<accession>A0A0A0KDR8</accession>
<organism evidence="1 2">
    <name type="scientific">Cucumis sativus</name>
    <name type="common">Cucumber</name>
    <dbReference type="NCBI Taxonomy" id="3659"/>
    <lineage>
        <taxon>Eukaryota</taxon>
        <taxon>Viridiplantae</taxon>
        <taxon>Streptophyta</taxon>
        <taxon>Embryophyta</taxon>
        <taxon>Tracheophyta</taxon>
        <taxon>Spermatophyta</taxon>
        <taxon>Magnoliopsida</taxon>
        <taxon>eudicotyledons</taxon>
        <taxon>Gunneridae</taxon>
        <taxon>Pentapetalae</taxon>
        <taxon>rosids</taxon>
        <taxon>fabids</taxon>
        <taxon>Cucurbitales</taxon>
        <taxon>Cucurbitaceae</taxon>
        <taxon>Benincaseae</taxon>
        <taxon>Cucumis</taxon>
    </lineage>
</organism>
<reference evidence="1 2" key="4">
    <citation type="journal article" date="2011" name="BMC Genomics">
        <title>RNA-Seq improves annotation of protein-coding genes in the cucumber genome.</title>
        <authorList>
            <person name="Li Z."/>
            <person name="Zhang Z."/>
            <person name="Yan P."/>
            <person name="Huang S."/>
            <person name="Fei Z."/>
            <person name="Lin K."/>
        </authorList>
    </citation>
    <scope>NUCLEOTIDE SEQUENCE [LARGE SCALE GENOMIC DNA]</scope>
    <source>
        <strain evidence="2">cv. 9930</strain>
    </source>
</reference>
<dbReference type="AlphaFoldDB" id="A0A0A0KDR8"/>
<name>A0A0A0KDR8_CUCSA</name>
<gene>
    <name evidence="1" type="ORF">Csa_6G408190</name>
</gene>
<reference evidence="1 2" key="2">
    <citation type="journal article" date="2009" name="PLoS ONE">
        <title>An integrated genetic and cytogenetic map of the cucumber genome.</title>
        <authorList>
            <person name="Ren Y."/>
            <person name="Zhang Z."/>
            <person name="Liu J."/>
            <person name="Staub J.E."/>
            <person name="Han Y."/>
            <person name="Cheng Z."/>
            <person name="Li X."/>
            <person name="Lu J."/>
            <person name="Miao H."/>
            <person name="Kang H."/>
            <person name="Xie B."/>
            <person name="Gu X."/>
            <person name="Wang X."/>
            <person name="Du Y."/>
            <person name="Jin W."/>
            <person name="Huang S."/>
        </authorList>
    </citation>
    <scope>NUCLEOTIDE SEQUENCE [LARGE SCALE GENOMIC DNA]</scope>
    <source>
        <strain evidence="2">cv. 9930</strain>
    </source>
</reference>